<evidence type="ECO:0000259" key="3">
    <source>
        <dbReference type="PROSITE" id="PS50048"/>
    </source>
</evidence>
<dbReference type="Gene3D" id="4.10.240.10">
    <property type="entry name" value="Zn(2)-C6 fungal-type DNA-binding domain"/>
    <property type="match status" value="1"/>
</dbReference>
<protein>
    <submittedName>
        <fullName evidence="4">Fungal-specific transcription factor domain-containing protein</fullName>
    </submittedName>
</protein>
<dbReference type="Pfam" id="PF11951">
    <property type="entry name" value="Fungal_trans_2"/>
    <property type="match status" value="1"/>
</dbReference>
<dbReference type="AlphaFoldDB" id="A0A9P9IUT5"/>
<dbReference type="OrthoDB" id="5213892at2759"/>
<gene>
    <name evidence="4" type="ORF">B0J11DRAFT_520231</name>
</gene>
<dbReference type="EMBL" id="JAGMWT010000003">
    <property type="protein sequence ID" value="KAH7131855.1"/>
    <property type="molecule type" value="Genomic_DNA"/>
</dbReference>
<dbReference type="PANTHER" id="PTHR37534">
    <property type="entry name" value="TRANSCRIPTIONAL ACTIVATOR PROTEIN UGA3"/>
    <property type="match status" value="1"/>
</dbReference>
<dbReference type="SUPFAM" id="SSF57701">
    <property type="entry name" value="Zn2/Cys6 DNA-binding domain"/>
    <property type="match status" value="1"/>
</dbReference>
<evidence type="ECO:0000313" key="5">
    <source>
        <dbReference type="Proteomes" id="UP000700596"/>
    </source>
</evidence>
<dbReference type="Pfam" id="PF00172">
    <property type="entry name" value="Zn_clus"/>
    <property type="match status" value="1"/>
</dbReference>
<organism evidence="4 5">
    <name type="scientific">Dendryphion nanum</name>
    <dbReference type="NCBI Taxonomy" id="256645"/>
    <lineage>
        <taxon>Eukaryota</taxon>
        <taxon>Fungi</taxon>
        <taxon>Dikarya</taxon>
        <taxon>Ascomycota</taxon>
        <taxon>Pezizomycotina</taxon>
        <taxon>Dothideomycetes</taxon>
        <taxon>Pleosporomycetidae</taxon>
        <taxon>Pleosporales</taxon>
        <taxon>Torulaceae</taxon>
        <taxon>Dendryphion</taxon>
    </lineage>
</organism>
<dbReference type="InterPro" id="IPR001138">
    <property type="entry name" value="Zn2Cys6_DnaBD"/>
</dbReference>
<dbReference type="PROSITE" id="PS50048">
    <property type="entry name" value="ZN2_CY6_FUNGAL_2"/>
    <property type="match status" value="1"/>
</dbReference>
<dbReference type="InterPro" id="IPR036864">
    <property type="entry name" value="Zn2-C6_fun-type_DNA-bd_sf"/>
</dbReference>
<feature type="domain" description="Zn(2)-C6 fungal-type" evidence="3">
    <location>
        <begin position="9"/>
        <end position="39"/>
    </location>
</feature>
<evidence type="ECO:0000256" key="2">
    <source>
        <dbReference type="ARBA" id="ARBA00023242"/>
    </source>
</evidence>
<evidence type="ECO:0000313" key="4">
    <source>
        <dbReference type="EMBL" id="KAH7131855.1"/>
    </source>
</evidence>
<dbReference type="PANTHER" id="PTHR37534:SF20">
    <property type="entry name" value="PRO1A C6 ZINK-FINGER PROTEIN"/>
    <property type="match status" value="1"/>
</dbReference>
<dbReference type="Proteomes" id="UP000700596">
    <property type="component" value="Unassembled WGS sequence"/>
</dbReference>
<evidence type="ECO:0000256" key="1">
    <source>
        <dbReference type="ARBA" id="ARBA00004123"/>
    </source>
</evidence>
<reference evidence="4" key="1">
    <citation type="journal article" date="2021" name="Nat. Commun.">
        <title>Genetic determinants of endophytism in the Arabidopsis root mycobiome.</title>
        <authorList>
            <person name="Mesny F."/>
            <person name="Miyauchi S."/>
            <person name="Thiergart T."/>
            <person name="Pickel B."/>
            <person name="Atanasova L."/>
            <person name="Karlsson M."/>
            <person name="Huettel B."/>
            <person name="Barry K.W."/>
            <person name="Haridas S."/>
            <person name="Chen C."/>
            <person name="Bauer D."/>
            <person name="Andreopoulos W."/>
            <person name="Pangilinan J."/>
            <person name="LaButti K."/>
            <person name="Riley R."/>
            <person name="Lipzen A."/>
            <person name="Clum A."/>
            <person name="Drula E."/>
            <person name="Henrissat B."/>
            <person name="Kohler A."/>
            <person name="Grigoriev I.V."/>
            <person name="Martin F.M."/>
            <person name="Hacquard S."/>
        </authorList>
    </citation>
    <scope>NUCLEOTIDE SEQUENCE</scope>
    <source>
        <strain evidence="4">MPI-CAGE-CH-0243</strain>
    </source>
</reference>
<keyword evidence="2" id="KW-0539">Nucleus</keyword>
<dbReference type="GO" id="GO:0008270">
    <property type="term" value="F:zinc ion binding"/>
    <property type="evidence" value="ECO:0007669"/>
    <property type="project" value="InterPro"/>
</dbReference>
<dbReference type="PROSITE" id="PS00463">
    <property type="entry name" value="ZN2_CY6_FUNGAL_1"/>
    <property type="match status" value="1"/>
</dbReference>
<accession>A0A9P9IUT5</accession>
<dbReference type="GO" id="GO:0005634">
    <property type="term" value="C:nucleus"/>
    <property type="evidence" value="ECO:0007669"/>
    <property type="project" value="UniProtKB-SubCell"/>
</dbReference>
<dbReference type="SMART" id="SM00066">
    <property type="entry name" value="GAL4"/>
    <property type="match status" value="1"/>
</dbReference>
<dbReference type="CDD" id="cd00067">
    <property type="entry name" value="GAL4"/>
    <property type="match status" value="1"/>
</dbReference>
<sequence>MNSTRSFSGCWTCRLRRKKCDEKHPICGTCAALHITCYFDQERPQWMDGGASQDAMAEQLKREVREKAQLRRGERTIHPWTDQTSNLESSTAEWILLPRNPPQNQTTIEVNVNEANSNIASEEMDISLEPTVGTRQQSAECALTGELLSHPAALIWPETILLTFYLDHLFPFMYPFYRPSVYQGGRAWILEMMMKSPVMRQAILCPSSYFYSLARGTSSDEMLWETAVTQTKSAFETLRSALQVITGSSIIDHLHGAVRIMASIMQVQRFEIAISSFDNCQAHLNAAVTLFRQILDSAELLQSINSSLRWDALMTQIRGITLKGQCVRIPSAEQSTFIFSSTLLIFDDIIASTVLQERPKLFDYHRELLFGVDGSTPPIDMASIVGCQNWVLLHIGDIADLVNWKQRCKIDENLDVMELVHRATTIKHSLETQLAKVETEIVNAPTETHSLLRFLNVDSCPSLSLPHHESVLVTRVWAHAALIYLHVTVSGWQPASSEVRHHVSKIIDLLTQGLSSPVLVRSMVWPFCIAGCLAEAAQEDVFRSIVDSLQPPSVFRTVRKALEIMEDVWQSRQGGDNASRDLASCFCSQGELVLLV</sequence>
<name>A0A9P9IUT5_9PLEO</name>
<comment type="caution">
    <text evidence="4">The sequence shown here is derived from an EMBL/GenBank/DDBJ whole genome shotgun (WGS) entry which is preliminary data.</text>
</comment>
<keyword evidence="5" id="KW-1185">Reference proteome</keyword>
<proteinExistence type="predicted"/>
<dbReference type="GO" id="GO:0000981">
    <property type="term" value="F:DNA-binding transcription factor activity, RNA polymerase II-specific"/>
    <property type="evidence" value="ECO:0007669"/>
    <property type="project" value="InterPro"/>
</dbReference>
<dbReference type="InterPro" id="IPR021858">
    <property type="entry name" value="Fun_TF"/>
</dbReference>
<comment type="subcellular location">
    <subcellularLocation>
        <location evidence="1">Nucleus</location>
    </subcellularLocation>
</comment>